<feature type="compositionally biased region" description="Polar residues" evidence="1">
    <location>
        <begin position="184"/>
        <end position="193"/>
    </location>
</feature>
<sequence>MPPRKALSNGKPKPSGKSANTRSSRRTSTKGPDVEDVSHAAEDGNAAPPTAPASNSQRSNDEREISLKRKRGRPSSSPLPRKYNSVKRKCNSTSSYPSKVDDVDNSPKLVYPEQDDDYEAEQLNDQVDEGEKDSDEYEEEDDIEGEDQEVGSDDEEDEEGEEEGEYSGFQSEEGGNDGGIVAPTSPSRPSTGSEKIDAYGDLWHNFKYNEPDECEVITAKNKDKDLEKLGIYADRPPVKHSAMLNYNKSDIDAGNMIWRKVMEMYPKKGQLDIVYEGLKFKAWRGYSNPSNIHVLSLDWGSHNTSSGSRIEFLQAAEFKVLSTCHGPSRIFVSVGQVLNSSLVEPRQAGSRALSEKALRSITLTHLPTEHAYASSVFGSTLEENTFIGPVVYETLDLGGDGIHLVGGLQYTTRMAPWKGENVQKPPTFDELQKYENAYSVTSSISPTKSNAIQSAPNSPYKTKPLNTIDLQRATFHKTSMDVNEHIPIFDLAPKAGRCRFCLPEDLAEIQKWP</sequence>
<feature type="compositionally biased region" description="Basic and acidic residues" evidence="1">
    <location>
        <begin position="32"/>
        <end position="42"/>
    </location>
</feature>
<evidence type="ECO:0000313" key="2">
    <source>
        <dbReference type="EMBL" id="THV03430.1"/>
    </source>
</evidence>
<evidence type="ECO:0000256" key="1">
    <source>
        <dbReference type="SAM" id="MobiDB-lite"/>
    </source>
</evidence>
<keyword evidence="3" id="KW-1185">Reference proteome</keyword>
<name>A0A4S8MKR9_DENBC</name>
<proteinExistence type="predicted"/>
<feature type="region of interest" description="Disordered" evidence="1">
    <location>
        <begin position="1"/>
        <end position="196"/>
    </location>
</feature>
<gene>
    <name evidence="2" type="ORF">K435DRAFT_851908</name>
</gene>
<protein>
    <submittedName>
        <fullName evidence="2">Uncharacterized protein</fullName>
    </submittedName>
</protein>
<reference evidence="2 3" key="1">
    <citation type="journal article" date="2019" name="Nat. Ecol. Evol.">
        <title>Megaphylogeny resolves global patterns of mushroom evolution.</title>
        <authorList>
            <person name="Varga T."/>
            <person name="Krizsan K."/>
            <person name="Foldi C."/>
            <person name="Dima B."/>
            <person name="Sanchez-Garcia M."/>
            <person name="Sanchez-Ramirez S."/>
            <person name="Szollosi G.J."/>
            <person name="Szarkandi J.G."/>
            <person name="Papp V."/>
            <person name="Albert L."/>
            <person name="Andreopoulos W."/>
            <person name="Angelini C."/>
            <person name="Antonin V."/>
            <person name="Barry K.W."/>
            <person name="Bougher N.L."/>
            <person name="Buchanan P."/>
            <person name="Buyck B."/>
            <person name="Bense V."/>
            <person name="Catcheside P."/>
            <person name="Chovatia M."/>
            <person name="Cooper J."/>
            <person name="Damon W."/>
            <person name="Desjardin D."/>
            <person name="Finy P."/>
            <person name="Geml J."/>
            <person name="Haridas S."/>
            <person name="Hughes K."/>
            <person name="Justo A."/>
            <person name="Karasinski D."/>
            <person name="Kautmanova I."/>
            <person name="Kiss B."/>
            <person name="Kocsube S."/>
            <person name="Kotiranta H."/>
            <person name="LaButti K.M."/>
            <person name="Lechner B.E."/>
            <person name="Liimatainen K."/>
            <person name="Lipzen A."/>
            <person name="Lukacs Z."/>
            <person name="Mihaltcheva S."/>
            <person name="Morgado L.N."/>
            <person name="Niskanen T."/>
            <person name="Noordeloos M.E."/>
            <person name="Ohm R.A."/>
            <person name="Ortiz-Santana B."/>
            <person name="Ovrebo C."/>
            <person name="Racz N."/>
            <person name="Riley R."/>
            <person name="Savchenko A."/>
            <person name="Shiryaev A."/>
            <person name="Soop K."/>
            <person name="Spirin V."/>
            <person name="Szebenyi C."/>
            <person name="Tomsovsky M."/>
            <person name="Tulloss R.E."/>
            <person name="Uehling J."/>
            <person name="Grigoriev I.V."/>
            <person name="Vagvolgyi C."/>
            <person name="Papp T."/>
            <person name="Martin F.M."/>
            <person name="Miettinen O."/>
            <person name="Hibbett D.S."/>
            <person name="Nagy L.G."/>
        </authorList>
    </citation>
    <scope>NUCLEOTIDE SEQUENCE [LARGE SCALE GENOMIC DNA]</scope>
    <source>
        <strain evidence="2 3">CBS 962.96</strain>
    </source>
</reference>
<organism evidence="2 3">
    <name type="scientific">Dendrothele bispora (strain CBS 962.96)</name>
    <dbReference type="NCBI Taxonomy" id="1314807"/>
    <lineage>
        <taxon>Eukaryota</taxon>
        <taxon>Fungi</taxon>
        <taxon>Dikarya</taxon>
        <taxon>Basidiomycota</taxon>
        <taxon>Agaricomycotina</taxon>
        <taxon>Agaricomycetes</taxon>
        <taxon>Agaricomycetidae</taxon>
        <taxon>Agaricales</taxon>
        <taxon>Agaricales incertae sedis</taxon>
        <taxon>Dendrothele</taxon>
    </lineage>
</organism>
<evidence type="ECO:0000313" key="3">
    <source>
        <dbReference type="Proteomes" id="UP000297245"/>
    </source>
</evidence>
<dbReference type="EMBL" id="ML179067">
    <property type="protein sequence ID" value="THV03430.1"/>
    <property type="molecule type" value="Genomic_DNA"/>
</dbReference>
<dbReference type="OrthoDB" id="3119798at2759"/>
<dbReference type="Proteomes" id="UP000297245">
    <property type="component" value="Unassembled WGS sequence"/>
</dbReference>
<feature type="compositionally biased region" description="Acidic residues" evidence="1">
    <location>
        <begin position="113"/>
        <end position="165"/>
    </location>
</feature>
<dbReference type="AlphaFoldDB" id="A0A4S8MKR9"/>
<accession>A0A4S8MKR9</accession>